<feature type="compositionally biased region" description="Polar residues" evidence="3">
    <location>
        <begin position="289"/>
        <end position="298"/>
    </location>
</feature>
<keyword evidence="7" id="KW-1185">Reference proteome</keyword>
<feature type="signal peptide" evidence="4">
    <location>
        <begin position="1"/>
        <end position="20"/>
    </location>
</feature>
<keyword evidence="2" id="KW-0175">Coiled coil</keyword>
<dbReference type="InterPro" id="IPR016047">
    <property type="entry name" value="M23ase_b-sheet_dom"/>
</dbReference>
<dbReference type="InterPro" id="IPR050570">
    <property type="entry name" value="Cell_wall_metabolism_enzyme"/>
</dbReference>
<organism evidence="6 7">
    <name type="scientific">Danxiaibacter flavus</name>
    <dbReference type="NCBI Taxonomy" id="3049108"/>
    <lineage>
        <taxon>Bacteria</taxon>
        <taxon>Pseudomonadati</taxon>
        <taxon>Bacteroidota</taxon>
        <taxon>Chitinophagia</taxon>
        <taxon>Chitinophagales</taxon>
        <taxon>Chitinophagaceae</taxon>
        <taxon>Danxiaibacter</taxon>
    </lineage>
</organism>
<protein>
    <submittedName>
        <fullName evidence="6">Peptidoglycan DD-metalloendopeptidase family protein</fullName>
    </submittedName>
</protein>
<feature type="compositionally biased region" description="Polar residues" evidence="3">
    <location>
        <begin position="313"/>
        <end position="324"/>
    </location>
</feature>
<feature type="coiled-coil region" evidence="2">
    <location>
        <begin position="13"/>
        <end position="86"/>
    </location>
</feature>
<dbReference type="PANTHER" id="PTHR21666:SF289">
    <property type="entry name" value="L-ALA--D-GLU ENDOPEPTIDASE"/>
    <property type="match status" value="1"/>
</dbReference>
<dbReference type="Pfam" id="PF01551">
    <property type="entry name" value="Peptidase_M23"/>
    <property type="match status" value="1"/>
</dbReference>
<evidence type="ECO:0000256" key="3">
    <source>
        <dbReference type="SAM" id="MobiDB-lite"/>
    </source>
</evidence>
<dbReference type="RefSeq" id="WP_369327485.1">
    <property type="nucleotide sequence ID" value="NZ_JAULBC010000001.1"/>
</dbReference>
<evidence type="ECO:0000259" key="5">
    <source>
        <dbReference type="Pfam" id="PF01551"/>
    </source>
</evidence>
<feature type="compositionally biased region" description="Low complexity" evidence="3">
    <location>
        <begin position="269"/>
        <end position="288"/>
    </location>
</feature>
<keyword evidence="1 4" id="KW-0732">Signal</keyword>
<accession>A0ABV3Z8A9</accession>
<dbReference type="Gene3D" id="6.10.250.3150">
    <property type="match status" value="1"/>
</dbReference>
<dbReference type="InterPro" id="IPR011055">
    <property type="entry name" value="Dup_hybrid_motif"/>
</dbReference>
<dbReference type="Proteomes" id="UP001560573">
    <property type="component" value="Unassembled WGS sequence"/>
</dbReference>
<reference evidence="6 7" key="1">
    <citation type="submission" date="2023-07" db="EMBL/GenBank/DDBJ databases">
        <authorList>
            <person name="Lian W.-H."/>
        </authorList>
    </citation>
    <scope>NUCLEOTIDE SEQUENCE [LARGE SCALE GENOMIC DNA]</scope>
    <source>
        <strain evidence="6 7">SYSU DXS3180</strain>
    </source>
</reference>
<evidence type="ECO:0000256" key="1">
    <source>
        <dbReference type="ARBA" id="ARBA00022729"/>
    </source>
</evidence>
<evidence type="ECO:0000256" key="4">
    <source>
        <dbReference type="SAM" id="SignalP"/>
    </source>
</evidence>
<dbReference type="SUPFAM" id="SSF51261">
    <property type="entry name" value="Duplicated hybrid motif"/>
    <property type="match status" value="1"/>
</dbReference>
<comment type="caution">
    <text evidence="6">The sequence shown here is derived from an EMBL/GenBank/DDBJ whole genome shotgun (WGS) entry which is preliminary data.</text>
</comment>
<dbReference type="PANTHER" id="PTHR21666">
    <property type="entry name" value="PEPTIDASE-RELATED"/>
    <property type="match status" value="1"/>
</dbReference>
<proteinExistence type="predicted"/>
<evidence type="ECO:0000313" key="7">
    <source>
        <dbReference type="Proteomes" id="UP001560573"/>
    </source>
</evidence>
<feature type="chain" id="PRO_5047301602" evidence="4">
    <location>
        <begin position="21"/>
        <end position="480"/>
    </location>
</feature>
<evidence type="ECO:0000256" key="2">
    <source>
        <dbReference type="SAM" id="Coils"/>
    </source>
</evidence>
<gene>
    <name evidence="6" type="ORF">QTN47_01240</name>
</gene>
<evidence type="ECO:0000313" key="6">
    <source>
        <dbReference type="EMBL" id="MEX6686096.1"/>
    </source>
</evidence>
<dbReference type="CDD" id="cd12797">
    <property type="entry name" value="M23_peptidase"/>
    <property type="match status" value="1"/>
</dbReference>
<dbReference type="EMBL" id="JAULBC010000001">
    <property type="protein sequence ID" value="MEX6686096.1"/>
    <property type="molecule type" value="Genomic_DNA"/>
</dbReference>
<dbReference type="Gene3D" id="2.70.70.10">
    <property type="entry name" value="Glucose Permease (Domain IIA)"/>
    <property type="match status" value="1"/>
</dbReference>
<feature type="region of interest" description="Disordered" evidence="3">
    <location>
        <begin position="263"/>
        <end position="343"/>
    </location>
</feature>
<feature type="domain" description="M23ase beta-sheet core" evidence="5">
    <location>
        <begin position="383"/>
        <end position="473"/>
    </location>
</feature>
<sequence length="480" mass="54539">MIRKIIFSFLVLIMSAQLHAQQTKEEIQKKQQDLQREIEDLNRSLQETKNNKKQSLSQYTLLQRKIRAREDLVNNLNKEMHKIDDEIYSANLDIYRYKKELDTLKDNYAKSLVFAYKNRSNYDYLNFLFSATSFNDAIKRIAYLKSYRQYRETQVSNILKTQQVLQQKTVQLASSKNDKNRNIGEQNKQLKVLQDDRTEVNDVLSKLKSDEKNIAAQIKDRERTRSKLQLALRTIINKEIAEAKKREQERLERERIARQEAERKRKLLEQQQQLAKQKQAADAAAAAKTNNESKTTVPETKENNAPVAKNDKPATTNEVASNVTAPARPDRTYSPLESTTEGLTQSLNFENGRGRLPWPADAGFVAVHFGVYQIPGTNLRGNSDGIDISMNVGATIKAVADGEVSTIVDLDNQTVVVRHGKYFTTYSNLSSVSVSKGQHVKAGTVIGRVAAGSDGEGLLTFMVTNDKGSNLNPELWLRRK</sequence>
<name>A0ABV3Z8A9_9BACT</name>